<evidence type="ECO:0000256" key="1">
    <source>
        <dbReference type="SAM" id="Phobius"/>
    </source>
</evidence>
<feature type="transmembrane region" description="Helical" evidence="1">
    <location>
        <begin position="14"/>
        <end position="31"/>
    </location>
</feature>
<keyword evidence="1" id="KW-0812">Transmembrane</keyword>
<accession>A0A645E2S9</accession>
<sequence length="50" mass="5579">MIIFILDVRQAQEIFFPVSGFIVTAFIGIVYNSNPEPIDGFGIKDNTAFI</sequence>
<name>A0A645E2S9_9ZZZZ</name>
<evidence type="ECO:0000313" key="2">
    <source>
        <dbReference type="EMBL" id="MPM95839.1"/>
    </source>
</evidence>
<protein>
    <submittedName>
        <fullName evidence="2">Uncharacterized protein</fullName>
    </submittedName>
</protein>
<organism evidence="2">
    <name type="scientific">bioreactor metagenome</name>
    <dbReference type="NCBI Taxonomy" id="1076179"/>
    <lineage>
        <taxon>unclassified sequences</taxon>
        <taxon>metagenomes</taxon>
        <taxon>ecological metagenomes</taxon>
    </lineage>
</organism>
<dbReference type="EMBL" id="VSSQ01042283">
    <property type="protein sequence ID" value="MPM95839.1"/>
    <property type="molecule type" value="Genomic_DNA"/>
</dbReference>
<keyword evidence="1" id="KW-0472">Membrane</keyword>
<proteinExistence type="predicted"/>
<dbReference type="AlphaFoldDB" id="A0A645E2S9"/>
<comment type="caution">
    <text evidence="2">The sequence shown here is derived from an EMBL/GenBank/DDBJ whole genome shotgun (WGS) entry which is preliminary data.</text>
</comment>
<keyword evidence="1" id="KW-1133">Transmembrane helix</keyword>
<gene>
    <name evidence="2" type="ORF">SDC9_142994</name>
</gene>
<reference evidence="2" key="1">
    <citation type="submission" date="2019-08" db="EMBL/GenBank/DDBJ databases">
        <authorList>
            <person name="Kucharzyk K."/>
            <person name="Murdoch R.W."/>
            <person name="Higgins S."/>
            <person name="Loffler F."/>
        </authorList>
    </citation>
    <scope>NUCLEOTIDE SEQUENCE</scope>
</reference>